<protein>
    <submittedName>
        <fullName evidence="3">PACE efflux transporter</fullName>
    </submittedName>
</protein>
<feature type="domain" description="Chlorhexidine efflux transporter" evidence="2">
    <location>
        <begin position="3"/>
        <end position="65"/>
    </location>
</feature>
<evidence type="ECO:0000259" key="2">
    <source>
        <dbReference type="Pfam" id="PF05232"/>
    </source>
</evidence>
<dbReference type="InterPro" id="IPR007896">
    <property type="entry name" value="BTP_bacteria"/>
</dbReference>
<sequence>MQGIKRKVVYVALYEAIAIAVCSVALAAASGQGVAHASVLSAAASAVAVAWNLVFNHLFEAWEARQAVRGRSLGRRVAHAIGFEGGLVLFLVPLIAWWLNVSLWQALVMDLGLVVFFLIYTFVFSWAFDRVFGLPASASGGVGQAA</sequence>
<organism evidence="3 4">
    <name type="scientific">Variovorax terrae</name>
    <dbReference type="NCBI Taxonomy" id="2923278"/>
    <lineage>
        <taxon>Bacteria</taxon>
        <taxon>Pseudomonadati</taxon>
        <taxon>Pseudomonadota</taxon>
        <taxon>Betaproteobacteria</taxon>
        <taxon>Burkholderiales</taxon>
        <taxon>Comamonadaceae</taxon>
        <taxon>Variovorax</taxon>
    </lineage>
</organism>
<evidence type="ECO:0000256" key="1">
    <source>
        <dbReference type="SAM" id="Phobius"/>
    </source>
</evidence>
<keyword evidence="1" id="KW-1133">Transmembrane helix</keyword>
<comment type="caution">
    <text evidence="3">The sequence shown here is derived from an EMBL/GenBank/DDBJ whole genome shotgun (WGS) entry which is preliminary data.</text>
</comment>
<dbReference type="InterPro" id="IPR058208">
    <property type="entry name" value="PACE"/>
</dbReference>
<keyword evidence="1" id="KW-0812">Transmembrane</keyword>
<dbReference type="EMBL" id="JALGBI010000003">
    <property type="protein sequence ID" value="MCJ0765496.1"/>
    <property type="molecule type" value="Genomic_DNA"/>
</dbReference>
<name>A0A9X1VX89_9BURK</name>
<dbReference type="Pfam" id="PF05232">
    <property type="entry name" value="BTP"/>
    <property type="match status" value="2"/>
</dbReference>
<dbReference type="Proteomes" id="UP001139447">
    <property type="component" value="Unassembled WGS sequence"/>
</dbReference>
<evidence type="ECO:0000313" key="3">
    <source>
        <dbReference type="EMBL" id="MCJ0765496.1"/>
    </source>
</evidence>
<reference evidence="3" key="1">
    <citation type="submission" date="2022-03" db="EMBL/GenBank/DDBJ databases">
        <authorList>
            <person name="Woo C.Y."/>
        </authorList>
    </citation>
    <scope>NUCLEOTIDE SEQUENCE</scope>
    <source>
        <strain evidence="3">CYS-02</strain>
    </source>
</reference>
<feature type="transmembrane region" description="Helical" evidence="1">
    <location>
        <begin position="12"/>
        <end position="31"/>
    </location>
</feature>
<dbReference type="NCBIfam" id="NF033664">
    <property type="entry name" value="PACE_transport"/>
    <property type="match status" value="1"/>
</dbReference>
<accession>A0A9X1VX89</accession>
<evidence type="ECO:0000313" key="4">
    <source>
        <dbReference type="Proteomes" id="UP001139447"/>
    </source>
</evidence>
<keyword evidence="4" id="KW-1185">Reference proteome</keyword>
<dbReference type="AlphaFoldDB" id="A0A9X1VX89"/>
<proteinExistence type="predicted"/>
<feature type="domain" description="Chlorhexidine efflux transporter" evidence="2">
    <location>
        <begin position="71"/>
        <end position="133"/>
    </location>
</feature>
<dbReference type="RefSeq" id="WP_243308964.1">
    <property type="nucleotide sequence ID" value="NZ_JALGBI010000003.1"/>
</dbReference>
<keyword evidence="1" id="KW-0472">Membrane</keyword>
<gene>
    <name evidence="3" type="ORF">MMF98_19970</name>
</gene>
<feature type="transmembrane region" description="Helical" evidence="1">
    <location>
        <begin position="37"/>
        <end position="59"/>
    </location>
</feature>
<feature type="transmembrane region" description="Helical" evidence="1">
    <location>
        <begin position="80"/>
        <end position="99"/>
    </location>
</feature>
<feature type="transmembrane region" description="Helical" evidence="1">
    <location>
        <begin position="111"/>
        <end position="128"/>
    </location>
</feature>